<proteinExistence type="predicted"/>
<evidence type="ECO:0000259" key="1">
    <source>
        <dbReference type="PROSITE" id="PS50994"/>
    </source>
</evidence>
<dbReference type="PANTHER" id="PTHR37984:SF5">
    <property type="entry name" value="PROTEIN NYNRIN-LIKE"/>
    <property type="match status" value="1"/>
</dbReference>
<dbReference type="Pfam" id="PF00665">
    <property type="entry name" value="rve"/>
    <property type="match status" value="1"/>
</dbReference>
<dbReference type="InterPro" id="IPR001584">
    <property type="entry name" value="Integrase_cat-core"/>
</dbReference>
<reference evidence="2 3" key="1">
    <citation type="journal article" date="2021" name="Elife">
        <title>Chloroplast acquisition without the gene transfer in kleptoplastic sea slugs, Plakobranchus ocellatus.</title>
        <authorList>
            <person name="Maeda T."/>
            <person name="Takahashi S."/>
            <person name="Yoshida T."/>
            <person name="Shimamura S."/>
            <person name="Takaki Y."/>
            <person name="Nagai Y."/>
            <person name="Toyoda A."/>
            <person name="Suzuki Y."/>
            <person name="Arimoto A."/>
            <person name="Ishii H."/>
            <person name="Satoh N."/>
            <person name="Nishiyama T."/>
            <person name="Hasebe M."/>
            <person name="Maruyama T."/>
            <person name="Minagawa J."/>
            <person name="Obokata J."/>
            <person name="Shigenobu S."/>
        </authorList>
    </citation>
    <scope>NUCLEOTIDE SEQUENCE [LARGE SCALE GENOMIC DNA]</scope>
</reference>
<accession>A0AAV4C5Q6</accession>
<organism evidence="2 3">
    <name type="scientific">Plakobranchus ocellatus</name>
    <dbReference type="NCBI Taxonomy" id="259542"/>
    <lineage>
        <taxon>Eukaryota</taxon>
        <taxon>Metazoa</taxon>
        <taxon>Spiralia</taxon>
        <taxon>Lophotrochozoa</taxon>
        <taxon>Mollusca</taxon>
        <taxon>Gastropoda</taxon>
        <taxon>Heterobranchia</taxon>
        <taxon>Euthyneura</taxon>
        <taxon>Panpulmonata</taxon>
        <taxon>Sacoglossa</taxon>
        <taxon>Placobranchoidea</taxon>
        <taxon>Plakobranchidae</taxon>
        <taxon>Plakobranchus</taxon>
    </lineage>
</organism>
<protein>
    <submittedName>
        <fullName evidence="2">Transposon ty3-g Gag-Pol polyprotein</fullName>
    </submittedName>
</protein>
<dbReference type="InterPro" id="IPR036397">
    <property type="entry name" value="RNaseH_sf"/>
</dbReference>
<sequence length="140" mass="15765">MSYEFKLTGRDEANSADYLSRHPFTQPTKDNGGENYTRYVTNTAVPNALTLEETPWDELSVDFAGPFPTTEHLLIVFDDYSRFPEEETVNSTSARSVTPKLNQIFASFGTPSILKSDNGSPLKEKSLHPSLRNWGFTIVR</sequence>
<dbReference type="GO" id="GO:0003676">
    <property type="term" value="F:nucleic acid binding"/>
    <property type="evidence" value="ECO:0007669"/>
    <property type="project" value="InterPro"/>
</dbReference>
<dbReference type="Gene3D" id="3.30.420.10">
    <property type="entry name" value="Ribonuclease H-like superfamily/Ribonuclease H"/>
    <property type="match status" value="1"/>
</dbReference>
<dbReference type="InterPro" id="IPR050951">
    <property type="entry name" value="Retrovirus_Pol_polyprotein"/>
</dbReference>
<dbReference type="GO" id="GO:0015074">
    <property type="term" value="P:DNA integration"/>
    <property type="evidence" value="ECO:0007669"/>
    <property type="project" value="InterPro"/>
</dbReference>
<gene>
    <name evidence="2" type="ORF">PoB_005341200</name>
</gene>
<dbReference type="PROSITE" id="PS50994">
    <property type="entry name" value="INTEGRASE"/>
    <property type="match status" value="1"/>
</dbReference>
<evidence type="ECO:0000313" key="2">
    <source>
        <dbReference type="EMBL" id="GFO26907.1"/>
    </source>
</evidence>
<dbReference type="PANTHER" id="PTHR37984">
    <property type="entry name" value="PROTEIN CBG26694"/>
    <property type="match status" value="1"/>
</dbReference>
<comment type="caution">
    <text evidence="2">The sequence shown here is derived from an EMBL/GenBank/DDBJ whole genome shotgun (WGS) entry which is preliminary data.</text>
</comment>
<keyword evidence="3" id="KW-1185">Reference proteome</keyword>
<dbReference type="AlphaFoldDB" id="A0AAV4C5Q6"/>
<name>A0AAV4C5Q6_9GAST</name>
<dbReference type="InterPro" id="IPR012337">
    <property type="entry name" value="RNaseH-like_sf"/>
</dbReference>
<dbReference type="Proteomes" id="UP000735302">
    <property type="component" value="Unassembled WGS sequence"/>
</dbReference>
<dbReference type="EMBL" id="BLXT01005873">
    <property type="protein sequence ID" value="GFO26907.1"/>
    <property type="molecule type" value="Genomic_DNA"/>
</dbReference>
<evidence type="ECO:0000313" key="3">
    <source>
        <dbReference type="Proteomes" id="UP000735302"/>
    </source>
</evidence>
<feature type="domain" description="Integrase catalytic" evidence="1">
    <location>
        <begin position="51"/>
        <end position="140"/>
    </location>
</feature>
<dbReference type="SUPFAM" id="SSF53098">
    <property type="entry name" value="Ribonuclease H-like"/>
    <property type="match status" value="1"/>
</dbReference>